<keyword evidence="8" id="KW-0472">Membrane</keyword>
<keyword evidence="3" id="KW-0687">Ribonucleoprotein</keyword>
<dbReference type="RefSeq" id="WP_107988580.1">
    <property type="nucleotide sequence ID" value="NZ_QAYG01000001.1"/>
</dbReference>
<dbReference type="InterPro" id="IPR051975">
    <property type="entry name" value="mtLSU_mL45"/>
</dbReference>
<dbReference type="AlphaFoldDB" id="A0A2T5VH60"/>
<evidence type="ECO:0000256" key="1">
    <source>
        <dbReference type="ARBA" id="ARBA00022946"/>
    </source>
</evidence>
<comment type="caution">
    <text evidence="10">The sequence shown here is derived from an EMBL/GenBank/DDBJ whole genome shotgun (WGS) entry which is preliminary data.</text>
</comment>
<sequence>MSGFLDVYSIIFLVLAVVILFKLRSVLGRRTGSERPPFDPYSQAPRQKGEGTQDTGEQGDTNDNVVSLPSRTEEDDEAGKTSLDRRLEKVAPAGSALNEALRAIISSDGSFDPRSFVEGAKSAYEMVVTAFAAGDRKTLKNLLSKEVYDGFVAAIADRESRKEAVAFTFVGIDKAEIVEATLKKSVAQVTVRFRSKIISATRNEDGAIIEGDPNQVVDVTDIWTFSRDVTQRDPNWKLVATETAD</sequence>
<dbReference type="EMBL" id="QAYG01000001">
    <property type="protein sequence ID" value="PTW63101.1"/>
    <property type="molecule type" value="Genomic_DNA"/>
</dbReference>
<evidence type="ECO:0000256" key="7">
    <source>
        <dbReference type="SAM" id="MobiDB-lite"/>
    </source>
</evidence>
<keyword evidence="8" id="KW-0812">Transmembrane</keyword>
<keyword evidence="8" id="KW-1133">Transmembrane helix</keyword>
<keyword evidence="2" id="KW-0689">Ribosomal protein</keyword>
<dbReference type="OrthoDB" id="9798618at2"/>
<dbReference type="InterPro" id="IPR016985">
    <property type="entry name" value="UCP031890_Tim44-rel"/>
</dbReference>
<dbReference type="SUPFAM" id="SSF54427">
    <property type="entry name" value="NTF2-like"/>
    <property type="match status" value="1"/>
</dbReference>
<evidence type="ECO:0000256" key="2">
    <source>
        <dbReference type="ARBA" id="ARBA00022980"/>
    </source>
</evidence>
<dbReference type="NCBIfam" id="NF033779">
    <property type="entry name" value="Tim44_TimA_adap"/>
    <property type="match status" value="1"/>
</dbReference>
<dbReference type="Pfam" id="PF04280">
    <property type="entry name" value="Tim44"/>
    <property type="match status" value="1"/>
</dbReference>
<organism evidence="10 11">
    <name type="scientific">Breoghania corrubedonensis</name>
    <dbReference type="NCBI Taxonomy" id="665038"/>
    <lineage>
        <taxon>Bacteria</taxon>
        <taxon>Pseudomonadati</taxon>
        <taxon>Pseudomonadota</taxon>
        <taxon>Alphaproteobacteria</taxon>
        <taxon>Hyphomicrobiales</taxon>
        <taxon>Stappiaceae</taxon>
        <taxon>Breoghania</taxon>
    </lineage>
</organism>
<evidence type="ECO:0000256" key="3">
    <source>
        <dbReference type="ARBA" id="ARBA00023274"/>
    </source>
</evidence>
<keyword evidence="1" id="KW-0809">Transit peptide</keyword>
<keyword evidence="11" id="KW-1185">Reference proteome</keyword>
<name>A0A2T5VH60_9HYPH</name>
<evidence type="ECO:0000256" key="8">
    <source>
        <dbReference type="SAM" id="Phobius"/>
    </source>
</evidence>
<dbReference type="Gene3D" id="3.10.450.240">
    <property type="match status" value="1"/>
</dbReference>
<dbReference type="InterPro" id="IPR007379">
    <property type="entry name" value="Tim44-like_dom"/>
</dbReference>
<evidence type="ECO:0000313" key="10">
    <source>
        <dbReference type="EMBL" id="PTW63101.1"/>
    </source>
</evidence>
<dbReference type="SMART" id="SM00978">
    <property type="entry name" value="Tim44"/>
    <property type="match status" value="1"/>
</dbReference>
<evidence type="ECO:0000259" key="9">
    <source>
        <dbReference type="SMART" id="SM00978"/>
    </source>
</evidence>
<evidence type="ECO:0000256" key="5">
    <source>
        <dbReference type="ARBA" id="ARBA00039448"/>
    </source>
</evidence>
<evidence type="ECO:0000256" key="4">
    <source>
        <dbReference type="ARBA" id="ARBA00038073"/>
    </source>
</evidence>
<reference evidence="10 11" key="1">
    <citation type="submission" date="2018-04" db="EMBL/GenBank/DDBJ databases">
        <title>Genomic Encyclopedia of Archaeal and Bacterial Type Strains, Phase II (KMG-II): from individual species to whole genera.</title>
        <authorList>
            <person name="Goeker M."/>
        </authorList>
    </citation>
    <scope>NUCLEOTIDE SEQUENCE [LARGE SCALE GENOMIC DNA]</scope>
    <source>
        <strain evidence="10 11">DSM 23382</strain>
    </source>
</reference>
<feature type="domain" description="Tim44-like" evidence="9">
    <location>
        <begin position="97"/>
        <end position="243"/>
    </location>
</feature>
<accession>A0A2T5VH60</accession>
<dbReference type="InterPro" id="IPR032710">
    <property type="entry name" value="NTF2-like_dom_sf"/>
</dbReference>
<feature type="transmembrane region" description="Helical" evidence="8">
    <location>
        <begin position="6"/>
        <end position="23"/>
    </location>
</feature>
<evidence type="ECO:0000313" key="11">
    <source>
        <dbReference type="Proteomes" id="UP000244081"/>
    </source>
</evidence>
<evidence type="ECO:0000256" key="6">
    <source>
        <dbReference type="ARBA" id="ARBA00043031"/>
    </source>
</evidence>
<feature type="region of interest" description="Disordered" evidence="7">
    <location>
        <begin position="32"/>
        <end position="84"/>
    </location>
</feature>
<protein>
    <recommendedName>
        <fullName evidence="5">Large ribosomal subunit protein mL45</fullName>
    </recommendedName>
    <alternativeName>
        <fullName evidence="6">39S ribosomal protein L45, mitochondrial</fullName>
    </alternativeName>
</protein>
<dbReference type="PANTHER" id="PTHR28554">
    <property type="entry name" value="39S RIBOSOMAL PROTEIN L45, MITOCHONDRIAL"/>
    <property type="match status" value="1"/>
</dbReference>
<gene>
    <name evidence="10" type="ORF">C8N35_1011151</name>
</gene>
<dbReference type="PANTHER" id="PTHR28554:SF1">
    <property type="entry name" value="LARGE RIBOSOMAL SUBUNIT PROTEIN ML45"/>
    <property type="match status" value="1"/>
</dbReference>
<dbReference type="PIRSF" id="PIRSF031890">
    <property type="entry name" value="UCP031890_transporter_Tim44"/>
    <property type="match status" value="1"/>
</dbReference>
<proteinExistence type="inferred from homology"/>
<dbReference type="GO" id="GO:0005840">
    <property type="term" value="C:ribosome"/>
    <property type="evidence" value="ECO:0007669"/>
    <property type="project" value="UniProtKB-KW"/>
</dbReference>
<feature type="compositionally biased region" description="Polar residues" evidence="7">
    <location>
        <begin position="50"/>
        <end position="70"/>
    </location>
</feature>
<comment type="similarity">
    <text evidence="4">Belongs to the mitochondrion-specific ribosomal protein mL45 family.</text>
</comment>
<dbReference type="Proteomes" id="UP000244081">
    <property type="component" value="Unassembled WGS sequence"/>
</dbReference>
<dbReference type="GO" id="GO:1990904">
    <property type="term" value="C:ribonucleoprotein complex"/>
    <property type="evidence" value="ECO:0007669"/>
    <property type="project" value="UniProtKB-KW"/>
</dbReference>